<dbReference type="GO" id="GO:0006094">
    <property type="term" value="P:gluconeogenesis"/>
    <property type="evidence" value="ECO:0007669"/>
    <property type="project" value="UniProtKB-UniRule"/>
</dbReference>
<evidence type="ECO:0000256" key="2">
    <source>
        <dbReference type="ARBA" id="ARBA00007422"/>
    </source>
</evidence>
<evidence type="ECO:0000256" key="5">
    <source>
        <dbReference type="ARBA" id="ARBA00022432"/>
    </source>
</evidence>
<sequence length="258" mass="27400">MTRRPIIAGNWKMNMTPAESVILSQGISNRYARGWDKVDVVVCPPAIDLRSVFTVLDFDKSNIDVGAQNVHWEPSGAFTGEISIPMLKDVGCSWCIVGHSERREMFGETDGDVNRKVRALVDAKMCAIVCVGESLSMRDGGDAVRFVCDQVRAALAGLDAQEAAFVTVAYEPIWAIGTGRTATPEQAQEMAASIRATVAELVGQEAADAMRVLYGGSMKPENADGFLACPDVDGGLIGGAALKAEDFAALVEAAAKTA</sequence>
<dbReference type="PROSITE" id="PS51440">
    <property type="entry name" value="TIM_2"/>
    <property type="match status" value="1"/>
</dbReference>
<comment type="caution">
    <text evidence="11">The sequence shown here is derived from an EMBL/GenBank/DDBJ whole genome shotgun (WGS) entry which is preliminary data.</text>
</comment>
<dbReference type="Proteomes" id="UP000786989">
    <property type="component" value="Unassembled WGS sequence"/>
</dbReference>
<evidence type="ECO:0000256" key="7">
    <source>
        <dbReference type="ARBA" id="ARBA00023152"/>
    </source>
</evidence>
<gene>
    <name evidence="9 11" type="primary">tpiA</name>
    <name evidence="11" type="ORF">K8U77_08945</name>
</gene>
<comment type="function">
    <text evidence="9">Involved in the gluconeogenesis. Catalyzes stereospecifically the conversion of dihydroxyacetone phosphate (DHAP) to D-glyceraldehyde-3-phosphate (G3P).</text>
</comment>
<comment type="subunit">
    <text evidence="9 10">Homodimer.</text>
</comment>
<dbReference type="InterPro" id="IPR020861">
    <property type="entry name" value="Triosephosphate_isomerase_AS"/>
</dbReference>
<dbReference type="AlphaFoldDB" id="A0A9D2UYE4"/>
<comment type="catalytic activity">
    <reaction evidence="9 10">
        <text>D-glyceraldehyde 3-phosphate = dihydroxyacetone phosphate</text>
        <dbReference type="Rhea" id="RHEA:18585"/>
        <dbReference type="ChEBI" id="CHEBI:57642"/>
        <dbReference type="ChEBI" id="CHEBI:59776"/>
        <dbReference type="EC" id="5.3.1.1"/>
    </reaction>
</comment>
<dbReference type="InterPro" id="IPR013785">
    <property type="entry name" value="Aldolase_TIM"/>
</dbReference>
<dbReference type="CDD" id="cd00311">
    <property type="entry name" value="TIM"/>
    <property type="match status" value="1"/>
</dbReference>
<evidence type="ECO:0000256" key="3">
    <source>
        <dbReference type="ARBA" id="ARBA00011940"/>
    </source>
</evidence>
<evidence type="ECO:0000256" key="4">
    <source>
        <dbReference type="ARBA" id="ARBA00019397"/>
    </source>
</evidence>
<feature type="active site" description="Electrophile" evidence="9">
    <location>
        <position position="99"/>
    </location>
</feature>
<dbReference type="GO" id="GO:0046166">
    <property type="term" value="P:glyceraldehyde-3-phosphate biosynthetic process"/>
    <property type="evidence" value="ECO:0007669"/>
    <property type="project" value="TreeGrafter"/>
</dbReference>
<evidence type="ECO:0000256" key="10">
    <source>
        <dbReference type="RuleBase" id="RU363013"/>
    </source>
</evidence>
<dbReference type="EC" id="5.3.1.1" evidence="3 9"/>
<dbReference type="EMBL" id="DYWI01000175">
    <property type="protein sequence ID" value="HJF66221.1"/>
    <property type="molecule type" value="Genomic_DNA"/>
</dbReference>
<feature type="binding site" evidence="9">
    <location>
        <begin position="238"/>
        <end position="239"/>
    </location>
    <ligand>
        <name>substrate</name>
    </ligand>
</feature>
<comment type="pathway">
    <text evidence="1 9 10">Carbohydrate degradation; glycolysis; D-glyceraldehyde 3-phosphate from glycerone phosphate: step 1/1.</text>
</comment>
<organism evidence="11 12">
    <name type="scientific">Slackia equolifaciens</name>
    <dbReference type="NCBI Taxonomy" id="498718"/>
    <lineage>
        <taxon>Bacteria</taxon>
        <taxon>Bacillati</taxon>
        <taxon>Actinomycetota</taxon>
        <taxon>Coriobacteriia</taxon>
        <taxon>Eggerthellales</taxon>
        <taxon>Eggerthellaceae</taxon>
        <taxon>Slackia</taxon>
    </lineage>
</organism>
<evidence type="ECO:0000313" key="12">
    <source>
        <dbReference type="Proteomes" id="UP000786989"/>
    </source>
</evidence>
<dbReference type="FunFam" id="3.20.20.70:FF:000016">
    <property type="entry name" value="Triosephosphate isomerase"/>
    <property type="match status" value="1"/>
</dbReference>
<dbReference type="SUPFAM" id="SSF51351">
    <property type="entry name" value="Triosephosphate isomerase (TIM)"/>
    <property type="match status" value="1"/>
</dbReference>
<evidence type="ECO:0000256" key="1">
    <source>
        <dbReference type="ARBA" id="ARBA00004680"/>
    </source>
</evidence>
<dbReference type="Gene3D" id="3.20.20.70">
    <property type="entry name" value="Aldolase class I"/>
    <property type="match status" value="1"/>
</dbReference>
<feature type="binding site" evidence="9">
    <location>
        <begin position="10"/>
        <end position="12"/>
    </location>
    <ligand>
        <name>substrate</name>
    </ligand>
</feature>
<keyword evidence="8 9" id="KW-0413">Isomerase</keyword>
<dbReference type="PANTHER" id="PTHR21139">
    <property type="entry name" value="TRIOSEPHOSPHATE ISOMERASE"/>
    <property type="match status" value="1"/>
</dbReference>
<dbReference type="NCBIfam" id="TIGR00419">
    <property type="entry name" value="tim"/>
    <property type="match status" value="1"/>
</dbReference>
<dbReference type="PROSITE" id="PS00171">
    <property type="entry name" value="TIM_1"/>
    <property type="match status" value="1"/>
</dbReference>
<keyword evidence="6 9" id="KW-0963">Cytoplasm</keyword>
<dbReference type="HAMAP" id="MF_00147_B">
    <property type="entry name" value="TIM_B"/>
    <property type="match status" value="1"/>
</dbReference>
<comment type="subcellular location">
    <subcellularLocation>
        <location evidence="9 10">Cytoplasm</location>
    </subcellularLocation>
</comment>
<comment type="pathway">
    <text evidence="9 10">Carbohydrate biosynthesis; gluconeogenesis.</text>
</comment>
<keyword evidence="5 9" id="KW-0312">Gluconeogenesis</keyword>
<reference evidence="11" key="1">
    <citation type="journal article" date="2021" name="PeerJ">
        <title>Extensive microbial diversity within the chicken gut microbiome revealed by metagenomics and culture.</title>
        <authorList>
            <person name="Gilroy R."/>
            <person name="Ravi A."/>
            <person name="Getino M."/>
            <person name="Pursley I."/>
            <person name="Horton D.L."/>
            <person name="Alikhan N.F."/>
            <person name="Baker D."/>
            <person name="Gharbi K."/>
            <person name="Hall N."/>
            <person name="Watson M."/>
            <person name="Adriaenssens E.M."/>
            <person name="Foster-Nyarko E."/>
            <person name="Jarju S."/>
            <person name="Secka A."/>
            <person name="Antonio M."/>
            <person name="Oren A."/>
            <person name="Chaudhuri R.R."/>
            <person name="La Ragione R."/>
            <person name="Hildebrand F."/>
            <person name="Pallen M.J."/>
        </authorList>
    </citation>
    <scope>NUCLEOTIDE SEQUENCE</scope>
    <source>
        <strain evidence="11">ChiGjej6B6-11269</strain>
    </source>
</reference>
<dbReference type="PANTHER" id="PTHR21139:SF42">
    <property type="entry name" value="TRIOSEPHOSPHATE ISOMERASE"/>
    <property type="match status" value="1"/>
</dbReference>
<comment type="similarity">
    <text evidence="2 9 10">Belongs to the triosephosphate isomerase family.</text>
</comment>
<reference evidence="11" key="2">
    <citation type="submission" date="2021-09" db="EMBL/GenBank/DDBJ databases">
        <authorList>
            <person name="Gilroy R."/>
        </authorList>
    </citation>
    <scope>NUCLEOTIDE SEQUENCE</scope>
    <source>
        <strain evidence="11">ChiGjej6B6-11269</strain>
    </source>
</reference>
<dbReference type="GO" id="GO:0004807">
    <property type="term" value="F:triose-phosphate isomerase activity"/>
    <property type="evidence" value="ECO:0007669"/>
    <property type="project" value="UniProtKB-UniRule"/>
</dbReference>
<evidence type="ECO:0000313" key="11">
    <source>
        <dbReference type="EMBL" id="HJF66221.1"/>
    </source>
</evidence>
<protein>
    <recommendedName>
        <fullName evidence="4 9">Triosephosphate isomerase</fullName>
        <shortName evidence="9">TIM</shortName>
        <shortName evidence="9">TPI</shortName>
        <ecNumber evidence="3 9">5.3.1.1</ecNumber>
    </recommendedName>
    <alternativeName>
        <fullName evidence="9">Triose-phosphate isomerase</fullName>
    </alternativeName>
</protein>
<feature type="active site" description="Proton acceptor" evidence="9">
    <location>
        <position position="171"/>
    </location>
</feature>
<dbReference type="InterPro" id="IPR035990">
    <property type="entry name" value="TIM_sf"/>
</dbReference>
<keyword evidence="7 9" id="KW-0324">Glycolysis</keyword>
<feature type="binding site" evidence="9">
    <location>
        <position position="177"/>
    </location>
    <ligand>
        <name>substrate</name>
    </ligand>
</feature>
<feature type="binding site" evidence="9">
    <location>
        <position position="217"/>
    </location>
    <ligand>
        <name>substrate</name>
    </ligand>
</feature>
<dbReference type="GO" id="GO:0006096">
    <property type="term" value="P:glycolytic process"/>
    <property type="evidence" value="ECO:0007669"/>
    <property type="project" value="UniProtKB-UniRule"/>
</dbReference>
<evidence type="ECO:0000256" key="9">
    <source>
        <dbReference type="HAMAP-Rule" id="MF_00147"/>
    </source>
</evidence>
<name>A0A9D2UYE4_9ACTN</name>
<evidence type="ECO:0000256" key="8">
    <source>
        <dbReference type="ARBA" id="ARBA00023235"/>
    </source>
</evidence>
<dbReference type="InterPro" id="IPR022896">
    <property type="entry name" value="TrioseP_Isoase_bac/euk"/>
</dbReference>
<evidence type="ECO:0000256" key="6">
    <source>
        <dbReference type="ARBA" id="ARBA00022490"/>
    </source>
</evidence>
<dbReference type="GO" id="GO:0019563">
    <property type="term" value="P:glycerol catabolic process"/>
    <property type="evidence" value="ECO:0007669"/>
    <property type="project" value="TreeGrafter"/>
</dbReference>
<dbReference type="GO" id="GO:0005829">
    <property type="term" value="C:cytosol"/>
    <property type="evidence" value="ECO:0007669"/>
    <property type="project" value="TreeGrafter"/>
</dbReference>
<accession>A0A9D2UYE4</accession>
<dbReference type="InterPro" id="IPR000652">
    <property type="entry name" value="Triosephosphate_isomerase"/>
</dbReference>
<proteinExistence type="inferred from homology"/>
<dbReference type="Pfam" id="PF00121">
    <property type="entry name" value="TIM"/>
    <property type="match status" value="1"/>
</dbReference>